<dbReference type="PANTHER" id="PTHR43422">
    <property type="entry name" value="THIAMINE THIAZOLE SYNTHASE"/>
    <property type="match status" value="1"/>
</dbReference>
<reference evidence="2" key="1">
    <citation type="journal article" date="2019" name="Int. J. Syst. Evol. Microbiol.">
        <title>The Global Catalogue of Microorganisms (GCM) 10K type strain sequencing project: providing services to taxonomists for standard genome sequencing and annotation.</title>
        <authorList>
            <consortium name="The Broad Institute Genomics Platform"/>
            <consortium name="The Broad Institute Genome Sequencing Center for Infectious Disease"/>
            <person name="Wu L."/>
            <person name="Ma J."/>
        </authorList>
    </citation>
    <scope>NUCLEOTIDE SEQUENCE [LARGE SCALE GENOMIC DNA]</scope>
    <source>
        <strain evidence="2">CGMCC 4.7289</strain>
    </source>
</reference>
<dbReference type="GO" id="GO:0016491">
    <property type="term" value="F:oxidoreductase activity"/>
    <property type="evidence" value="ECO:0007669"/>
    <property type="project" value="UniProtKB-KW"/>
</dbReference>
<proteinExistence type="predicted"/>
<accession>A0ABV8LTY9</accession>
<comment type="caution">
    <text evidence="1">The sequence shown here is derived from an EMBL/GenBank/DDBJ whole genome shotgun (WGS) entry which is preliminary data.</text>
</comment>
<dbReference type="Proteomes" id="UP001595816">
    <property type="component" value="Unassembled WGS sequence"/>
</dbReference>
<dbReference type="Gene3D" id="3.50.50.60">
    <property type="entry name" value="FAD/NAD(P)-binding domain"/>
    <property type="match status" value="1"/>
</dbReference>
<keyword evidence="2" id="KW-1185">Reference proteome</keyword>
<evidence type="ECO:0000313" key="1">
    <source>
        <dbReference type="EMBL" id="MFC4133719.1"/>
    </source>
</evidence>
<organism evidence="1 2">
    <name type="scientific">Hamadaea flava</name>
    <dbReference type="NCBI Taxonomy" id="1742688"/>
    <lineage>
        <taxon>Bacteria</taxon>
        <taxon>Bacillati</taxon>
        <taxon>Actinomycetota</taxon>
        <taxon>Actinomycetes</taxon>
        <taxon>Micromonosporales</taxon>
        <taxon>Micromonosporaceae</taxon>
        <taxon>Hamadaea</taxon>
    </lineage>
</organism>
<dbReference type="RefSeq" id="WP_253750507.1">
    <property type="nucleotide sequence ID" value="NZ_JAMZDZ010000001.1"/>
</dbReference>
<evidence type="ECO:0000313" key="2">
    <source>
        <dbReference type="Proteomes" id="UP001595816"/>
    </source>
</evidence>
<dbReference type="Gene3D" id="3.30.9.100">
    <property type="match status" value="1"/>
</dbReference>
<sequence>MHPYESAGRTGRAIVVGGSVAGLLAARVLADAFDHVLVLDRDEMPLQAAHRKGVPQSRHAHGLLDKGRAILDELLPGFTADIVARGAVTADTHADVIWYNDGRRMLRAPSDMTALCVSRPTLEAYVRSRVAALPQVEIRAGVAVDGLTVADGRVTGVRTRDEILRADVVVDATGRSNRGPAWLTEHGYAAPPEDTVKAGLVYVTREYRRDPAAQDYAAIVVGHHPANPTSTGTLAAEGDRWIVTLMGVNDDIPPLDGPGFEAYAARLDGPELSRLLATAEPLTEPTRFRIGPSARRRYERCDRLPEGYLALGDSLCCFNPAYGQGMTTAAMAAQWLGQCLRSGRDGLTRRYFAGVTAIVDTPWDITVSGDLRFPHVPGTRTGRVKLLNAYLSKVHVAAQADPFVGQTFLKAVNFLISPQQLMSPRMLWRVWRGRKAQPVAQTAPRDLTPVA</sequence>
<keyword evidence="1" id="KW-0560">Oxidoreductase</keyword>
<protein>
    <submittedName>
        <fullName evidence="1">NAD(P)/FAD-dependent oxidoreductase</fullName>
        <ecNumber evidence="1">1.-.-.-</ecNumber>
    </submittedName>
</protein>
<gene>
    <name evidence="1" type="ORF">ACFOZ4_24170</name>
</gene>
<dbReference type="PANTHER" id="PTHR43422:SF3">
    <property type="entry name" value="THIAMINE THIAZOLE SYNTHASE"/>
    <property type="match status" value="1"/>
</dbReference>
<dbReference type="EC" id="1.-.-.-" evidence="1"/>
<dbReference type="InterPro" id="IPR036188">
    <property type="entry name" value="FAD/NAD-bd_sf"/>
</dbReference>
<name>A0ABV8LTY9_9ACTN</name>
<dbReference type="SUPFAM" id="SSF51905">
    <property type="entry name" value="FAD/NAD(P)-binding domain"/>
    <property type="match status" value="1"/>
</dbReference>
<dbReference type="EMBL" id="JBHSAY010000013">
    <property type="protein sequence ID" value="MFC4133719.1"/>
    <property type="molecule type" value="Genomic_DNA"/>
</dbReference>